<dbReference type="EMBL" id="UFQS01001304">
    <property type="protein sequence ID" value="SSX10220.1"/>
    <property type="molecule type" value="Genomic_DNA"/>
</dbReference>
<dbReference type="InterPro" id="IPR006823">
    <property type="entry name" value="Ceramidase_alk"/>
</dbReference>
<evidence type="ECO:0000256" key="11">
    <source>
        <dbReference type="ARBA" id="ARBA00022824"/>
    </source>
</evidence>
<evidence type="ECO:0000256" key="8">
    <source>
        <dbReference type="ARBA" id="ARBA00019235"/>
    </source>
</evidence>
<feature type="binding site" evidence="17">
    <location>
        <position position="698"/>
    </location>
    <ligand>
        <name>Zn(2+)</name>
        <dbReference type="ChEBI" id="CHEBI:29105"/>
    </ligand>
</feature>
<dbReference type="VEuPathDB" id="VectorBase:CSON001879"/>
<keyword evidence="15" id="KW-0325">Glycoprotein</keyword>
<evidence type="ECO:0000256" key="17">
    <source>
        <dbReference type="PIRSR" id="PIRSR606823-2"/>
    </source>
</evidence>
<dbReference type="InterPro" id="IPR031329">
    <property type="entry name" value="NEUT/ALK_ceramidase_N"/>
</dbReference>
<dbReference type="FunFam" id="1.25.40.10:FF:000006">
    <property type="entry name" value="Prolyl 4-hydroxylase subunit alpha 2"/>
    <property type="match status" value="1"/>
</dbReference>
<dbReference type="PROSITE" id="PS51471">
    <property type="entry name" value="FE2OG_OXY"/>
    <property type="match status" value="1"/>
</dbReference>
<dbReference type="Pfam" id="PF08336">
    <property type="entry name" value="P4Ha_N"/>
    <property type="match status" value="1"/>
</dbReference>
<dbReference type="InterPro" id="IPR059068">
    <property type="entry name" value="TPR_P4H"/>
</dbReference>
<evidence type="ECO:0000259" key="18">
    <source>
        <dbReference type="PROSITE" id="PS51471"/>
    </source>
</evidence>
<dbReference type="Gene3D" id="2.60.120.620">
    <property type="entry name" value="q2cbj1_9rhob like domain"/>
    <property type="match status" value="1"/>
</dbReference>
<proteinExistence type="inferred from homology"/>
<dbReference type="InterPro" id="IPR038445">
    <property type="entry name" value="NCDase_C_sf"/>
</dbReference>
<feature type="domain" description="Fe2OG dioxygenase" evidence="18">
    <location>
        <begin position="1568"/>
        <end position="1677"/>
    </location>
</feature>
<dbReference type="Pfam" id="PF17048">
    <property type="entry name" value="Ceramidse_alk_C"/>
    <property type="match status" value="2"/>
</dbReference>
<dbReference type="GO" id="GO:0046514">
    <property type="term" value="P:ceramide catabolic process"/>
    <property type="evidence" value="ECO:0007669"/>
    <property type="project" value="InterPro"/>
</dbReference>
<reference evidence="20" key="2">
    <citation type="submission" date="2018-07" db="EMBL/GenBank/DDBJ databases">
        <authorList>
            <person name="Quirk P.G."/>
            <person name="Krulwich T.A."/>
        </authorList>
    </citation>
    <scope>NUCLEOTIDE SEQUENCE</scope>
</reference>
<dbReference type="PANTHER" id="PTHR12670">
    <property type="entry name" value="CERAMIDASE"/>
    <property type="match status" value="1"/>
</dbReference>
<dbReference type="GO" id="GO:0046512">
    <property type="term" value="P:sphingosine biosynthetic process"/>
    <property type="evidence" value="ECO:0007669"/>
    <property type="project" value="TreeGrafter"/>
</dbReference>
<evidence type="ECO:0000313" key="19">
    <source>
        <dbReference type="EMBL" id="SSX10220.1"/>
    </source>
</evidence>
<dbReference type="EC" id="3.5.1.23" evidence="6"/>
<dbReference type="InterPro" id="IPR013547">
    <property type="entry name" value="P4H_N"/>
</dbReference>
<evidence type="ECO:0000256" key="12">
    <source>
        <dbReference type="ARBA" id="ARBA00022964"/>
    </source>
</evidence>
<feature type="binding site" evidence="17">
    <location>
        <position position="807"/>
    </location>
    <ligand>
        <name>Zn(2+)</name>
        <dbReference type="ChEBI" id="CHEBI:29105"/>
    </ligand>
</feature>
<dbReference type="GO" id="GO:0042759">
    <property type="term" value="P:long-chain fatty acid biosynthetic process"/>
    <property type="evidence" value="ECO:0007669"/>
    <property type="project" value="TreeGrafter"/>
</dbReference>
<dbReference type="SMART" id="SM00702">
    <property type="entry name" value="P4Hc"/>
    <property type="match status" value="1"/>
</dbReference>
<evidence type="ECO:0000256" key="1">
    <source>
        <dbReference type="ARBA" id="ARBA00001961"/>
    </source>
</evidence>
<name>A0A336MLL7_CULSO</name>
<evidence type="ECO:0000256" key="13">
    <source>
        <dbReference type="ARBA" id="ARBA00023002"/>
    </source>
</evidence>
<feature type="binding site" evidence="17">
    <location>
        <position position="1087"/>
    </location>
    <ligand>
        <name>Zn(2+)</name>
        <dbReference type="ChEBI" id="CHEBI:29105"/>
    </ligand>
</feature>
<evidence type="ECO:0000256" key="16">
    <source>
        <dbReference type="PIRSR" id="PIRSR606823-1"/>
    </source>
</evidence>
<dbReference type="GO" id="GO:0005576">
    <property type="term" value="C:extracellular region"/>
    <property type="evidence" value="ECO:0007669"/>
    <property type="project" value="TreeGrafter"/>
</dbReference>
<accession>A0A336MLL7</accession>
<comment type="similarity">
    <text evidence="5">Belongs to the neutral ceramidase family.</text>
</comment>
<feature type="binding site" evidence="17">
    <location>
        <position position="1048"/>
    </location>
    <ligand>
        <name>Zn(2+)</name>
        <dbReference type="ChEBI" id="CHEBI:29105"/>
    </ligand>
</feature>
<keyword evidence="13" id="KW-0560">Oxidoreductase</keyword>
<evidence type="ECO:0000313" key="20">
    <source>
        <dbReference type="EMBL" id="SSX29919.1"/>
    </source>
</evidence>
<dbReference type="EMBL" id="UFQT01001304">
    <property type="protein sequence ID" value="SSX29919.1"/>
    <property type="molecule type" value="Genomic_DNA"/>
</dbReference>
<dbReference type="SUPFAM" id="SSF48452">
    <property type="entry name" value="TPR-like"/>
    <property type="match status" value="1"/>
</dbReference>
<dbReference type="InterPro" id="IPR011990">
    <property type="entry name" value="TPR-like_helical_dom_sf"/>
</dbReference>
<comment type="similarity">
    <text evidence="4">Belongs to the P4HA family.</text>
</comment>
<reference evidence="19" key="1">
    <citation type="submission" date="2018-04" db="EMBL/GenBank/DDBJ databases">
        <authorList>
            <person name="Go L.Y."/>
            <person name="Mitchell J.A."/>
        </authorList>
    </citation>
    <scope>NUCLEOTIDE SEQUENCE</scope>
    <source>
        <tissue evidence="19">Whole organism</tissue>
    </source>
</reference>
<dbReference type="Pfam" id="PF13640">
    <property type="entry name" value="2OG-FeII_Oxy_3"/>
    <property type="match status" value="1"/>
</dbReference>
<dbReference type="GO" id="GO:0004656">
    <property type="term" value="F:procollagen-proline 4-dioxygenase activity"/>
    <property type="evidence" value="ECO:0007669"/>
    <property type="project" value="UniProtKB-EC"/>
</dbReference>
<evidence type="ECO:0000256" key="7">
    <source>
        <dbReference type="ARBA" id="ARBA00012269"/>
    </source>
</evidence>
<dbReference type="GO" id="GO:0016020">
    <property type="term" value="C:membrane"/>
    <property type="evidence" value="ECO:0007669"/>
    <property type="project" value="GOC"/>
</dbReference>
<dbReference type="InterPro" id="IPR044862">
    <property type="entry name" value="Pro_4_hyd_alph_FE2OG_OXY"/>
</dbReference>
<organism evidence="20">
    <name type="scientific">Culicoides sonorensis</name>
    <name type="common">Biting midge</name>
    <dbReference type="NCBI Taxonomy" id="179676"/>
    <lineage>
        <taxon>Eukaryota</taxon>
        <taxon>Metazoa</taxon>
        <taxon>Ecdysozoa</taxon>
        <taxon>Arthropoda</taxon>
        <taxon>Hexapoda</taxon>
        <taxon>Insecta</taxon>
        <taxon>Pterygota</taxon>
        <taxon>Neoptera</taxon>
        <taxon>Endopterygota</taxon>
        <taxon>Diptera</taxon>
        <taxon>Nematocera</taxon>
        <taxon>Chironomoidea</taxon>
        <taxon>Ceratopogonidae</taxon>
        <taxon>Ceratopogoninae</taxon>
        <taxon>Culicoides</taxon>
        <taxon>Monoculicoides</taxon>
    </lineage>
</organism>
<evidence type="ECO:0000256" key="10">
    <source>
        <dbReference type="ARBA" id="ARBA00022801"/>
    </source>
</evidence>
<dbReference type="InterPro" id="IPR006620">
    <property type="entry name" value="Pro_4_hyd_alph"/>
</dbReference>
<dbReference type="GO" id="GO:0031418">
    <property type="term" value="F:L-ascorbic acid binding"/>
    <property type="evidence" value="ECO:0007669"/>
    <property type="project" value="InterPro"/>
</dbReference>
<comment type="cofactor">
    <cofactor evidence="1">
        <name>L-ascorbate</name>
        <dbReference type="ChEBI" id="CHEBI:38290"/>
    </cofactor>
</comment>
<comment type="subcellular location">
    <subcellularLocation>
        <location evidence="3">Endoplasmic reticulum lumen</location>
    </subcellularLocation>
</comment>
<evidence type="ECO:0000256" key="5">
    <source>
        <dbReference type="ARBA" id="ARBA00009835"/>
    </source>
</evidence>
<comment type="function">
    <text evidence="2">Catalyzes the post-translational formation of 4-hydroxyproline in -Xaa-Pro-Gly- sequences in collagens and other proteins.</text>
</comment>
<dbReference type="PANTHER" id="PTHR12670:SF1">
    <property type="entry name" value="NEUTRAL CERAMIDASE"/>
    <property type="match status" value="1"/>
</dbReference>
<keyword evidence="17" id="KW-0862">Zinc</keyword>
<evidence type="ECO:0000256" key="15">
    <source>
        <dbReference type="ARBA" id="ARBA00023180"/>
    </source>
</evidence>
<keyword evidence="10" id="KW-0378">Hydrolase</keyword>
<dbReference type="InterPro" id="IPR031331">
    <property type="entry name" value="NEUT/ALK_ceramidase_C"/>
</dbReference>
<protein>
    <recommendedName>
        <fullName evidence="8">Neutral ceramidase</fullName>
        <ecNumber evidence="7">1.14.11.2</ecNumber>
        <ecNumber evidence="6">3.5.1.23</ecNumber>
    </recommendedName>
</protein>
<keyword evidence="14" id="KW-0408">Iron</keyword>
<dbReference type="Pfam" id="PF04734">
    <property type="entry name" value="Ceramidase_alk"/>
    <property type="match status" value="2"/>
</dbReference>
<dbReference type="GO" id="GO:0005506">
    <property type="term" value="F:iron ion binding"/>
    <property type="evidence" value="ECO:0007669"/>
    <property type="project" value="InterPro"/>
</dbReference>
<comment type="cofactor">
    <cofactor evidence="17">
        <name>Zn(2+)</name>
        <dbReference type="ChEBI" id="CHEBI:29105"/>
    </cofactor>
    <text evidence="17">Binds 1 zinc ion per subunit.</text>
</comment>
<keyword evidence="12" id="KW-0223">Dioxygenase</keyword>
<dbReference type="InterPro" id="IPR005123">
    <property type="entry name" value="Oxoglu/Fe-dep_dioxygenase_dom"/>
</dbReference>
<feature type="active site" description="Nucleophile" evidence="16">
    <location>
        <position position="858"/>
    </location>
</feature>
<keyword evidence="11" id="KW-0256">Endoplasmic reticulum</keyword>
<dbReference type="Pfam" id="PF23558">
    <property type="entry name" value="TPR_P4H"/>
    <property type="match status" value="1"/>
</dbReference>
<dbReference type="Gene3D" id="2.60.40.2300">
    <property type="entry name" value="Neutral/alkaline non-lysosomal ceramidase, C-terminal domain"/>
    <property type="match status" value="2"/>
</dbReference>
<evidence type="ECO:0000256" key="4">
    <source>
        <dbReference type="ARBA" id="ARBA00006511"/>
    </source>
</evidence>
<dbReference type="Gene3D" id="1.25.40.10">
    <property type="entry name" value="Tetratricopeptide repeat domain"/>
    <property type="match status" value="1"/>
</dbReference>
<dbReference type="GO" id="GO:0017040">
    <property type="term" value="F:N-acylsphingosine amidohydrolase activity"/>
    <property type="evidence" value="ECO:0007669"/>
    <property type="project" value="UniProtKB-EC"/>
</dbReference>
<sequence length="1704" mass="190982">MLLTVLTSSALMGYAELNQQGQGIHLRQFARTFIVQDEVTNERVVFVSVDTGMIGHAIKREVVKKLQSKFGNIYRMENVVLSGTHTHSAPGGFLTYLLYDLPSLGFVRETFNALINGIYESISRAHLQMVQGKIFIAETEVENANINRSPSAYNNNNKKERTLYTDNVDKKLVQLRFEDLDGKIIGAFNWFAVHPVSMNKTNRLISSDNVGYASILLEKDQNPESLIGKGTFVGAFASTNLGDVSPNIKGAKCQNTGKSCNAFTSKCAMNEGLCFASGPGRDMFESTKIIATNLYLAAANLLKNVKGRQITGPLQFILQNINMTSEMGQFNNPITNSTIKYKGCFPAVGYSFAAGTTDGPGSFLFEQSSRTSNPLWDLVRDFVAEPTEEDKLCHKPKPILLMTGRANFPYDWTPTIVPLQLIRIGQVILSAVPGEFSTMSGRRLRAHIREIARQEENSNFDVIIAGLSNLYTSYIVTPEEYQMQRYEGASTLYGPHTLTIYLERFGRLTHAMLKRKFVNPGPPQPDMSDRQMSLNPPVLYDGHPKDQDFGYVIQQPQSSYSRESTVVVTFISGNPRNNDPITSLRAMNIFFNLIGILSFLSIGHGYIVGLGRSDCTGPAVEIGFMGYANIKQHGKGIHLRQFARTFIVQDQITNERVVFVSVDAAMMGHSVKQDVVNKLQNKYGNVYRMDNLVISGTHTHSAPGGFLTYLMYDMTVLGFVKDTYMALVNGIYESIERAHTNMRYGRIFISEIDVGDANINRSPSAYENNPKEERDQYLHNTDKKLVQLRFEDLNSNVMGAFNWFAIHPVSMNNTNRLISSDNVGYASILLEKNVNPTDLIGNGSFVGAFASTNLGDVSPNIMGPKCEKTGNACDVLSSKCPKGEGPCFASGPGQDMFESTKIIGSRLFDAASKLLNDRGGREIVGPIAAIIQNIDMPTQKGQFNNTVLNKIEEYQGCLPAMGYSFAAGTTDGPGLFTFEQGTTTENPMWNLVRDFLAEPTEEDKLCQGAKPILLMVGRSNFPYDWVPRIVPTQVLRLGTVILAAVPGEFTTMSGRRMRKHLKQVVESEIGKDFDVIVAGLSNLYTSYIATAEEFEIQRYEGASTLFGPHTLTIYLNQYEKLTRSMLRKERIDPGPNQPDLSERQISLNPPVLYDGHPAGRDYGDVIVEPLALYDREDEVYVKFISGNPRNKVLRGETYFAVEQKQNDGTWKIILTDADWDTNKIVKFKALHRQENQTTDEYLSNPINEYLLMKRLYSDWTEVNSQISFGAELVQNNYKYLVDNQLLPSAYDIGGAADAIFRLQDTYSINAENFASGKIDGVEVNATMTARDCFDLGYQAYGGKNYQKASEWLYESYRRTKLEGRELTVNWIDLLDALSNSLFQIGNVEAAYNFTKDLLDKYPDNEKASIDLKKYENLLYPNEENYGSDAQNTEIIDPFDYNEHEFNRYMKVCRGELTKTAKEQSELKCFYEFHASPYLKIGGVKVEQVNIYPPVVIFHDVLFDSEIELMINVSKSQLHRSEVVGESFGESIVGEYRVSQNTGIHSNQYSFLSKIDKRIEAITGLSTESSEGHQVANYGIGGHYEPHLDFTSKFGDVPLDSWERDGNRIATLVFYLTDVLKGGATAFPYLNVKVSAKKGSALFWHNLYKDGEGNYLTRHAACPVLIGNKWSNNVWLRERGQEFKRPCDLNPDHESDDVWISLLGK</sequence>
<evidence type="ECO:0000256" key="6">
    <source>
        <dbReference type="ARBA" id="ARBA00011891"/>
    </source>
</evidence>
<evidence type="ECO:0000256" key="9">
    <source>
        <dbReference type="ARBA" id="ARBA00022723"/>
    </source>
</evidence>
<dbReference type="GO" id="GO:0005788">
    <property type="term" value="C:endoplasmic reticulum lumen"/>
    <property type="evidence" value="ECO:0007669"/>
    <property type="project" value="UniProtKB-SubCell"/>
</dbReference>
<dbReference type="EC" id="1.14.11.2" evidence="7"/>
<evidence type="ECO:0000256" key="2">
    <source>
        <dbReference type="ARBA" id="ARBA00002035"/>
    </source>
</evidence>
<evidence type="ECO:0000256" key="3">
    <source>
        <dbReference type="ARBA" id="ARBA00004319"/>
    </source>
</evidence>
<keyword evidence="9 17" id="KW-0479">Metal-binding</keyword>
<gene>
    <name evidence="20" type="primary">CSON001879</name>
</gene>
<evidence type="ECO:0000256" key="14">
    <source>
        <dbReference type="ARBA" id="ARBA00023004"/>
    </source>
</evidence>